<reference evidence="1" key="1">
    <citation type="journal article" date="2020" name="Nature">
        <title>Giant virus diversity and host interactions through global metagenomics.</title>
        <authorList>
            <person name="Schulz F."/>
            <person name="Roux S."/>
            <person name="Paez-Espino D."/>
            <person name="Jungbluth S."/>
            <person name="Walsh D.A."/>
            <person name="Denef V.J."/>
            <person name="McMahon K.D."/>
            <person name="Konstantinidis K.T."/>
            <person name="Eloe-Fadrosh E.A."/>
            <person name="Kyrpides N.C."/>
            <person name="Woyke T."/>
        </authorList>
    </citation>
    <scope>NUCLEOTIDE SEQUENCE</scope>
    <source>
        <strain evidence="1">GVMAG-S-3300013286-35</strain>
    </source>
</reference>
<sequence length="139" mass="15203">MSSGQRHKQVRLTNTLAVGNSVAYIWPISVIESSFPTGSYTNLGSLYQVDSQAHLFQFITTLNAIQTYPVQPGETLKNLGTEIRVGTITTAGGDSTLLRFRRVQRTDNYNSTVGYTVVENGLSQFTGVKGLLPVKVYPS</sequence>
<organism evidence="1">
    <name type="scientific">viral metagenome</name>
    <dbReference type="NCBI Taxonomy" id="1070528"/>
    <lineage>
        <taxon>unclassified sequences</taxon>
        <taxon>metagenomes</taxon>
        <taxon>organismal metagenomes</taxon>
    </lineage>
</organism>
<proteinExistence type="predicted"/>
<evidence type="ECO:0000313" key="1">
    <source>
        <dbReference type="EMBL" id="QHU21740.1"/>
    </source>
</evidence>
<name>A0A6C0KYJ4_9ZZZZ</name>
<protein>
    <submittedName>
        <fullName evidence="1">Uncharacterized protein</fullName>
    </submittedName>
</protein>
<dbReference type="EMBL" id="MN740992">
    <property type="protein sequence ID" value="QHU21740.1"/>
    <property type="molecule type" value="Genomic_DNA"/>
</dbReference>
<accession>A0A6C0KYJ4</accession>
<dbReference type="AlphaFoldDB" id="A0A6C0KYJ4"/>